<reference evidence="9 10" key="1">
    <citation type="submission" date="2016-10" db="EMBL/GenBank/DDBJ databases">
        <authorList>
            <person name="Varghese N."/>
            <person name="Submissions S."/>
        </authorList>
    </citation>
    <scope>NUCLEOTIDE SEQUENCE [LARGE SCALE GENOMIC DNA]</scope>
    <source>
        <strain evidence="9 10">CGMCC 1.6497</strain>
    </source>
</reference>
<evidence type="ECO:0000256" key="7">
    <source>
        <dbReference type="RuleBase" id="RU362091"/>
    </source>
</evidence>
<dbReference type="EMBL" id="FNJC01000001">
    <property type="protein sequence ID" value="SDO14098.1"/>
    <property type="molecule type" value="Genomic_DNA"/>
</dbReference>
<feature type="transmembrane region" description="Helical" evidence="8">
    <location>
        <begin position="221"/>
        <end position="240"/>
    </location>
</feature>
<feature type="transmembrane region" description="Helical" evidence="8">
    <location>
        <begin position="20"/>
        <end position="38"/>
    </location>
</feature>
<evidence type="ECO:0000313" key="10">
    <source>
        <dbReference type="Proteomes" id="UP000198795"/>
    </source>
</evidence>
<dbReference type="NCBIfam" id="TIGR00813">
    <property type="entry name" value="sss"/>
    <property type="match status" value="1"/>
</dbReference>
<keyword evidence="5 8" id="KW-1133">Transmembrane helix</keyword>
<keyword evidence="3" id="KW-0813">Transport</keyword>
<feature type="transmembrane region" description="Helical" evidence="8">
    <location>
        <begin position="532"/>
        <end position="555"/>
    </location>
</feature>
<feature type="transmembrane region" description="Helical" evidence="8">
    <location>
        <begin position="427"/>
        <end position="456"/>
    </location>
</feature>
<dbReference type="InterPro" id="IPR050277">
    <property type="entry name" value="Sodium:Solute_Symporter"/>
</dbReference>
<comment type="similarity">
    <text evidence="2 7">Belongs to the sodium:solute symporter (SSF) (TC 2.A.21) family.</text>
</comment>
<feature type="transmembrane region" description="Helical" evidence="8">
    <location>
        <begin position="500"/>
        <end position="525"/>
    </location>
</feature>
<feature type="transmembrane region" description="Helical" evidence="8">
    <location>
        <begin position="188"/>
        <end position="209"/>
    </location>
</feature>
<gene>
    <name evidence="9" type="ORF">SAMN04488061_0386</name>
</gene>
<dbReference type="InterPro" id="IPR019899">
    <property type="entry name" value="Na/solute_symporter_VC_2705"/>
</dbReference>
<dbReference type="NCBIfam" id="TIGR03648">
    <property type="entry name" value="Na_symport_lg"/>
    <property type="match status" value="1"/>
</dbReference>
<sequence length="663" mass="71547">MAQVDSNKGGGDFISNLGRIYTLYTGGFFAFVVVLAILEQMGVPNKFIGYGFVFLTIAVYAIIGIISRTAEVGEYYVAGRRVPAFYNGMATGADWMSGASFVGMAGTLFLLGYDGLAFVLGWTGGYVLVAILIAPFLRKFGAFTVPDFFAERFGGNFARFLAVIVLVCCSFTYVTAQIYATGIIASRFLGMDFTVAVYVGLLGILLCSMLGGMKAVTWTQVAQYIVLIVAYLLPVVVLSTQKYGIPIPQLTYGQALQDITALEQSMVSSGLADAATLKPHIKPFVTYDPLNFFALIFCLMVGTASLPHILMRYFTTPSVREARKSVAWSLFFIFLLYFTAPAYAAFAKLEVYSDVVGRDLDSIREWLFNYGAIGLIKVCGVDAVNLEAVKAACSNIAGHPGVLRLQDLTINPDVIVLSTPEIAGMPYVIAGLVAAGGLAAALSTADGLLLAIANALSHDIYYKMIDRNAPTFRRLLVARILLVIVAVCAAYTASTKPADILSMVAWAFSLAAAGIFPALVLGIWWKRATTTGAVLGMIFGFGICLYYLVGTRYFAPGFYEMWSFLSNATPDQIAKFAQLQAACASDAAQCAAFDKHAQSIANWWGVRNISCALFGLPIGFLTIWIVSLFTPAPSQRIQDMVDATRQASGEAIIRDKDALNLPH</sequence>
<comment type="caution">
    <text evidence="9">The sequence shown here is derived from an EMBL/GenBank/DDBJ whole genome shotgun (WGS) entry which is preliminary data.</text>
</comment>
<evidence type="ECO:0000256" key="1">
    <source>
        <dbReference type="ARBA" id="ARBA00004141"/>
    </source>
</evidence>
<evidence type="ECO:0000256" key="2">
    <source>
        <dbReference type="ARBA" id="ARBA00006434"/>
    </source>
</evidence>
<protein>
    <submittedName>
        <fullName evidence="9">Cation/acetate symporter</fullName>
    </submittedName>
</protein>
<keyword evidence="6 8" id="KW-0472">Membrane</keyword>
<dbReference type="PROSITE" id="PS50283">
    <property type="entry name" value="NA_SOLUT_SYMP_3"/>
    <property type="match status" value="1"/>
</dbReference>
<evidence type="ECO:0000256" key="8">
    <source>
        <dbReference type="SAM" id="Phobius"/>
    </source>
</evidence>
<dbReference type="PANTHER" id="PTHR48086">
    <property type="entry name" value="SODIUM/PROLINE SYMPORTER-RELATED"/>
    <property type="match status" value="1"/>
</dbReference>
<accession>A0A1H0H4M6</accession>
<feature type="transmembrane region" description="Helical" evidence="8">
    <location>
        <begin position="326"/>
        <end position="346"/>
    </location>
</feature>
<dbReference type="InterPro" id="IPR038377">
    <property type="entry name" value="Na/Glc_symporter_sf"/>
</dbReference>
<dbReference type="InterPro" id="IPR001734">
    <property type="entry name" value="Na/solute_symporter"/>
</dbReference>
<feature type="transmembrane region" description="Helical" evidence="8">
    <location>
        <begin position="292"/>
        <end position="314"/>
    </location>
</feature>
<proteinExistence type="inferred from homology"/>
<dbReference type="Proteomes" id="UP000198795">
    <property type="component" value="Unassembled WGS sequence"/>
</dbReference>
<evidence type="ECO:0000256" key="5">
    <source>
        <dbReference type="ARBA" id="ARBA00022989"/>
    </source>
</evidence>
<feature type="transmembrane region" description="Helical" evidence="8">
    <location>
        <begin position="116"/>
        <end position="137"/>
    </location>
</feature>
<evidence type="ECO:0000256" key="6">
    <source>
        <dbReference type="ARBA" id="ARBA00023136"/>
    </source>
</evidence>
<dbReference type="Gene3D" id="1.20.1730.10">
    <property type="entry name" value="Sodium/glucose cotransporter"/>
    <property type="match status" value="1"/>
</dbReference>
<dbReference type="PANTHER" id="PTHR48086:SF5">
    <property type="entry name" value="NA(+):SOLUTE SYMPORTER (SSF FAMILY)"/>
    <property type="match status" value="1"/>
</dbReference>
<organism evidence="9 10">
    <name type="scientific">Filomicrobium insigne</name>
    <dbReference type="NCBI Taxonomy" id="418854"/>
    <lineage>
        <taxon>Bacteria</taxon>
        <taxon>Pseudomonadati</taxon>
        <taxon>Pseudomonadota</taxon>
        <taxon>Alphaproteobacteria</taxon>
        <taxon>Hyphomicrobiales</taxon>
        <taxon>Hyphomicrobiaceae</taxon>
        <taxon>Filomicrobium</taxon>
    </lineage>
</organism>
<feature type="transmembrane region" description="Helical" evidence="8">
    <location>
        <begin position="612"/>
        <end position="630"/>
    </location>
</feature>
<feature type="transmembrane region" description="Helical" evidence="8">
    <location>
        <begin position="47"/>
        <end position="66"/>
    </location>
</feature>
<dbReference type="CDD" id="cd11480">
    <property type="entry name" value="SLC5sbd_u4"/>
    <property type="match status" value="1"/>
</dbReference>
<feature type="transmembrane region" description="Helical" evidence="8">
    <location>
        <begin position="476"/>
        <end position="494"/>
    </location>
</feature>
<keyword evidence="4 8" id="KW-0812">Transmembrane</keyword>
<keyword evidence="10" id="KW-1185">Reference proteome</keyword>
<evidence type="ECO:0000313" key="9">
    <source>
        <dbReference type="EMBL" id="SDO14098.1"/>
    </source>
</evidence>
<name>A0A1H0H4M6_9HYPH</name>
<dbReference type="Pfam" id="PF00474">
    <property type="entry name" value="SSF"/>
    <property type="match status" value="2"/>
</dbReference>
<evidence type="ECO:0000256" key="4">
    <source>
        <dbReference type="ARBA" id="ARBA00022692"/>
    </source>
</evidence>
<evidence type="ECO:0000256" key="3">
    <source>
        <dbReference type="ARBA" id="ARBA00022448"/>
    </source>
</evidence>
<feature type="transmembrane region" description="Helical" evidence="8">
    <location>
        <begin position="157"/>
        <end position="176"/>
    </location>
</feature>
<comment type="subcellular location">
    <subcellularLocation>
        <location evidence="1">Membrane</location>
        <topology evidence="1">Multi-pass membrane protein</topology>
    </subcellularLocation>
</comment>
<dbReference type="RefSeq" id="WP_090226205.1">
    <property type="nucleotide sequence ID" value="NZ_FNJC01000001.1"/>
</dbReference>